<dbReference type="InterPro" id="IPR011033">
    <property type="entry name" value="PRC_barrel-like_sf"/>
</dbReference>
<protein>
    <recommendedName>
        <fullName evidence="1">PRC-barrel domain-containing protein</fullName>
    </recommendedName>
</protein>
<evidence type="ECO:0000313" key="2">
    <source>
        <dbReference type="EMBL" id="CCJ52572.1"/>
    </source>
</evidence>
<dbReference type="InterPro" id="IPR027275">
    <property type="entry name" value="PRC-brl_dom"/>
</dbReference>
<accession>A0A0C6P1R0</accession>
<proteinExistence type="predicted"/>
<feature type="domain" description="PRC-barrel" evidence="1">
    <location>
        <begin position="38"/>
        <end position="114"/>
    </location>
</feature>
<dbReference type="PANTHER" id="PTHR36505:SF1">
    <property type="entry name" value="BLR1072 PROTEIN"/>
    <property type="match status" value="1"/>
</dbReference>
<gene>
    <name evidence="2" type="ORF">BN112_0654</name>
</gene>
<dbReference type="GeneID" id="56478962"/>
<dbReference type="EMBL" id="HE965806">
    <property type="protein sequence ID" value="CCJ52572.1"/>
    <property type="molecule type" value="Genomic_DNA"/>
</dbReference>
<dbReference type="Proteomes" id="UP000007564">
    <property type="component" value="Chromosome"/>
</dbReference>
<name>A0A0C6P1R0_BORBO</name>
<reference evidence="2 3" key="1">
    <citation type="journal article" date="2012" name="BMC Genomics">
        <title>Comparative genomics of the classical Bordetella subspecies: the evolution and exchange of virulence-associated diversity amongst closely related pathogens.</title>
        <authorList>
            <person name="Park J."/>
            <person name="Zhang Y."/>
            <person name="Buboltz A.M."/>
            <person name="Zhang X."/>
            <person name="Schuster S.C."/>
            <person name="Ahuja U."/>
            <person name="Liu M."/>
            <person name="Miller J.F."/>
            <person name="Sebaihia M."/>
            <person name="Bentley S.D."/>
            <person name="Parkhill J."/>
            <person name="Harvill E.T."/>
        </authorList>
    </citation>
    <scope>NUCLEOTIDE SEQUENCE [LARGE SCALE GENOMIC DNA]</scope>
    <source>
        <strain evidence="2 3">253</strain>
    </source>
</reference>
<dbReference type="Pfam" id="PF05239">
    <property type="entry name" value="PRC"/>
    <property type="match status" value="1"/>
</dbReference>
<sequence length="147" mass="16067">MDISSRQAPLAAAAAASGPTRIVGRAKFSAVGPGPQIMAADTLEGNRVLNPQGEHLGSVQHIMIDVPQGRVAYAVLSFGGVLGMGDKLFALPWSALVLDTDHKCFVLDIPKEHLRQAGGFDKNDWPGMADKRWAEELYDYYDQRPYW</sequence>
<dbReference type="KEGG" id="bbh:BN112_0654"/>
<dbReference type="OrthoDB" id="286778at2"/>
<dbReference type="SUPFAM" id="SSF50346">
    <property type="entry name" value="PRC-barrel domain"/>
    <property type="match status" value="1"/>
</dbReference>
<dbReference type="AlphaFoldDB" id="A0A0C6P1R0"/>
<organism evidence="2 3">
    <name type="scientific">Bordetella bronchiseptica 253</name>
    <dbReference type="NCBI Taxonomy" id="568707"/>
    <lineage>
        <taxon>Bacteria</taxon>
        <taxon>Pseudomonadati</taxon>
        <taxon>Pseudomonadota</taxon>
        <taxon>Betaproteobacteria</taxon>
        <taxon>Burkholderiales</taxon>
        <taxon>Alcaligenaceae</taxon>
        <taxon>Bordetella</taxon>
    </lineage>
</organism>
<evidence type="ECO:0000259" key="1">
    <source>
        <dbReference type="Pfam" id="PF05239"/>
    </source>
</evidence>
<dbReference type="HOGENOM" id="CLU_108884_1_1_4"/>
<dbReference type="RefSeq" id="WP_015063838.1">
    <property type="nucleotide sequence ID" value="NC_019382.1"/>
</dbReference>
<dbReference type="PANTHER" id="PTHR36505">
    <property type="entry name" value="BLR1072 PROTEIN"/>
    <property type="match status" value="1"/>
</dbReference>
<evidence type="ECO:0000313" key="3">
    <source>
        <dbReference type="Proteomes" id="UP000007564"/>
    </source>
</evidence>
<dbReference type="Gene3D" id="2.30.30.240">
    <property type="entry name" value="PRC-barrel domain"/>
    <property type="match status" value="1"/>
</dbReference>